<sequence>MKGNEVADRFDRAAATYDDSAVPRWLAGQAAQLAMASPAELVLDVATGTGLAIEAMISLGSKASFTGVDISSGMLAQAARKPLAARTVLRQADANQLPFQDNMFDLTICVSAMPYFREPARALAEWRRVTRHGRIIFTAWTEGGLTLPRLVRLAAAEEGVILPDPTAALATVDGLRLVTAAAGLRVAHLSVVEHHQPLLQSDAAAWDRVTAGEFGQPMRQADQETQHRARARFLRLLTDATAAENSNRTSAYLIETAHA</sequence>
<evidence type="ECO:0000259" key="1">
    <source>
        <dbReference type="Pfam" id="PF08241"/>
    </source>
</evidence>
<dbReference type="GO" id="GO:0032259">
    <property type="term" value="P:methylation"/>
    <property type="evidence" value="ECO:0007669"/>
    <property type="project" value="UniProtKB-KW"/>
</dbReference>
<keyword evidence="2" id="KW-0808">Transferase</keyword>
<dbReference type="GO" id="GO:0008757">
    <property type="term" value="F:S-adenosylmethionine-dependent methyltransferase activity"/>
    <property type="evidence" value="ECO:0007669"/>
    <property type="project" value="InterPro"/>
</dbReference>
<dbReference type="PANTHER" id="PTHR42912:SF93">
    <property type="entry name" value="N6-ADENOSINE-METHYLTRANSFERASE TMT1A"/>
    <property type="match status" value="1"/>
</dbReference>
<dbReference type="InterPro" id="IPR050508">
    <property type="entry name" value="Methyltransf_Superfamily"/>
</dbReference>
<dbReference type="RefSeq" id="WP_203906453.1">
    <property type="nucleotide sequence ID" value="NZ_BONY01000002.1"/>
</dbReference>
<accession>A0A8J3VDJ7</accession>
<dbReference type="SUPFAM" id="SSF53335">
    <property type="entry name" value="S-adenosyl-L-methionine-dependent methyltransferases"/>
    <property type="match status" value="1"/>
</dbReference>
<dbReference type="Pfam" id="PF08241">
    <property type="entry name" value="Methyltransf_11"/>
    <property type="match status" value="1"/>
</dbReference>
<reference evidence="2" key="1">
    <citation type="submission" date="2021-01" db="EMBL/GenBank/DDBJ databases">
        <title>Whole genome shotgun sequence of Rhizocola hellebori NBRC 109834.</title>
        <authorList>
            <person name="Komaki H."/>
            <person name="Tamura T."/>
        </authorList>
    </citation>
    <scope>NUCLEOTIDE SEQUENCE</scope>
    <source>
        <strain evidence="2">NBRC 109834</strain>
    </source>
</reference>
<proteinExistence type="predicted"/>
<dbReference type="AlphaFoldDB" id="A0A8J3VDJ7"/>
<organism evidence="2 3">
    <name type="scientific">Rhizocola hellebori</name>
    <dbReference type="NCBI Taxonomy" id="1392758"/>
    <lineage>
        <taxon>Bacteria</taxon>
        <taxon>Bacillati</taxon>
        <taxon>Actinomycetota</taxon>
        <taxon>Actinomycetes</taxon>
        <taxon>Micromonosporales</taxon>
        <taxon>Micromonosporaceae</taxon>
        <taxon>Rhizocola</taxon>
    </lineage>
</organism>
<dbReference type="InterPro" id="IPR013216">
    <property type="entry name" value="Methyltransf_11"/>
</dbReference>
<evidence type="ECO:0000313" key="3">
    <source>
        <dbReference type="Proteomes" id="UP000612899"/>
    </source>
</evidence>
<gene>
    <name evidence="2" type="ORF">Rhe02_05830</name>
</gene>
<name>A0A8J3VDJ7_9ACTN</name>
<comment type="caution">
    <text evidence="2">The sequence shown here is derived from an EMBL/GenBank/DDBJ whole genome shotgun (WGS) entry which is preliminary data.</text>
</comment>
<dbReference type="CDD" id="cd02440">
    <property type="entry name" value="AdoMet_MTases"/>
    <property type="match status" value="1"/>
</dbReference>
<dbReference type="Gene3D" id="3.40.50.150">
    <property type="entry name" value="Vaccinia Virus protein VP39"/>
    <property type="match status" value="1"/>
</dbReference>
<dbReference type="EMBL" id="BONY01000002">
    <property type="protein sequence ID" value="GIH02516.1"/>
    <property type="molecule type" value="Genomic_DNA"/>
</dbReference>
<evidence type="ECO:0000313" key="2">
    <source>
        <dbReference type="EMBL" id="GIH02516.1"/>
    </source>
</evidence>
<feature type="domain" description="Methyltransferase type 11" evidence="1">
    <location>
        <begin position="43"/>
        <end position="135"/>
    </location>
</feature>
<keyword evidence="3" id="KW-1185">Reference proteome</keyword>
<keyword evidence="2" id="KW-0489">Methyltransferase</keyword>
<dbReference type="PANTHER" id="PTHR42912">
    <property type="entry name" value="METHYLTRANSFERASE"/>
    <property type="match status" value="1"/>
</dbReference>
<dbReference type="InterPro" id="IPR029063">
    <property type="entry name" value="SAM-dependent_MTases_sf"/>
</dbReference>
<dbReference type="Proteomes" id="UP000612899">
    <property type="component" value="Unassembled WGS sequence"/>
</dbReference>
<protein>
    <submittedName>
        <fullName evidence="2">Methyltransferase</fullName>
    </submittedName>
</protein>